<name>A0A9P4XJU5_9HYPO</name>
<accession>A0A9P4XJU5</accession>
<feature type="region of interest" description="Disordered" evidence="1">
    <location>
        <begin position="382"/>
        <end position="414"/>
    </location>
</feature>
<evidence type="ECO:0000313" key="2">
    <source>
        <dbReference type="EMBL" id="KAF3073227.1"/>
    </source>
</evidence>
<feature type="region of interest" description="Disordered" evidence="1">
    <location>
        <begin position="1"/>
        <end position="23"/>
    </location>
</feature>
<sequence length="518" mass="55330">MAALHHQTLPSLAHNPQAAGPSRPRLVSASALASIEKQRRDFVRSLGPCPSGCEDLDAYVLLGGFERGSVVGISAEDEDGTGVTVSLLCLLCVNLWRGSLDSLLFISHTPSLPLLLYKILICLGLQVLVCSLLDKAVQKVQIVTPKPPSTIVVLLKNSITAELKARGITAPGEIAAQGRECLDRILLSRVFDMDGLCEVLADLDNAVAPGAEEHVLNKPEVDDAQPTDEKASKTQAKADDVPKDFGDEPQSPSVIAEIQDSQDEDEALSPSQPLGTPPQPEALHEVQGNEAATSNEQLKQDSPSIHNTSAAASNNNSTSTPDIILITHFSSLLTSFFTQRDNSVAHATLRLLASRLRRLSRTLPSNPLILLINSTDSGAAASTTTTAAAHSSEYDIPPPDQPATQKPSVGPTLRSIFNSASESSGYGHAGGYKPNKPTFGLVFTQLLDMHLLCTRAPRPGKMSLPRSLTVVEVLLDDIGVWEGKGGLRKRREQRWTAVAPYNGRIIDASDGKTLIGKE</sequence>
<proteinExistence type="predicted"/>
<gene>
    <name evidence="2" type="ORF">CFAM422_004546</name>
</gene>
<evidence type="ECO:0000256" key="1">
    <source>
        <dbReference type="SAM" id="MobiDB-lite"/>
    </source>
</evidence>
<feature type="region of interest" description="Disordered" evidence="1">
    <location>
        <begin position="211"/>
        <end position="318"/>
    </location>
</feature>
<evidence type="ECO:0000313" key="3">
    <source>
        <dbReference type="Proteomes" id="UP000801864"/>
    </source>
</evidence>
<dbReference type="Gene3D" id="3.40.50.300">
    <property type="entry name" value="P-loop containing nucleotide triphosphate hydrolases"/>
    <property type="match status" value="1"/>
</dbReference>
<feature type="compositionally biased region" description="Polar residues" evidence="1">
    <location>
        <begin position="290"/>
        <end position="306"/>
    </location>
</feature>
<feature type="compositionally biased region" description="Low complexity" evidence="1">
    <location>
        <begin position="382"/>
        <end position="391"/>
    </location>
</feature>
<feature type="compositionally biased region" description="Basic and acidic residues" evidence="1">
    <location>
        <begin position="211"/>
        <end position="246"/>
    </location>
</feature>
<dbReference type="Proteomes" id="UP000801864">
    <property type="component" value="Unassembled WGS sequence"/>
</dbReference>
<comment type="caution">
    <text evidence="2">The sequence shown here is derived from an EMBL/GenBank/DDBJ whole genome shotgun (WGS) entry which is preliminary data.</text>
</comment>
<evidence type="ECO:0008006" key="4">
    <source>
        <dbReference type="Google" id="ProtNLM"/>
    </source>
</evidence>
<dbReference type="InterPro" id="IPR027417">
    <property type="entry name" value="P-loop_NTPase"/>
</dbReference>
<feature type="compositionally biased region" description="Low complexity" evidence="1">
    <location>
        <begin position="307"/>
        <end position="318"/>
    </location>
</feature>
<dbReference type="EMBL" id="QLNT01000007">
    <property type="protein sequence ID" value="KAF3073227.1"/>
    <property type="molecule type" value="Genomic_DNA"/>
</dbReference>
<reference evidence="2 3" key="1">
    <citation type="submission" date="2018-06" db="EMBL/GenBank/DDBJ databases">
        <title>Genome analysis of cellulolytic fungus Trichoderma lentiforme CFAM-422.</title>
        <authorList>
            <person name="Steindorff A.S."/>
            <person name="Formighieri E.F."/>
            <person name="Midorikawa G.E.O."/>
            <person name="Tamietti M.S."/>
            <person name="Ramos E.Z."/>
            <person name="Silva A.S."/>
            <person name="Bon E.P.S."/>
            <person name="Mendes T.D."/>
            <person name="Damaso M.C.T."/>
            <person name="Favaro L.C.L."/>
        </authorList>
    </citation>
    <scope>NUCLEOTIDE SEQUENCE [LARGE SCALE GENOMIC DNA]</scope>
    <source>
        <strain evidence="2 3">CFAM-422</strain>
    </source>
</reference>
<dbReference type="AlphaFoldDB" id="A0A9P4XJU5"/>
<keyword evidence="3" id="KW-1185">Reference proteome</keyword>
<organism evidence="2 3">
    <name type="scientific">Trichoderma lentiforme</name>
    <dbReference type="NCBI Taxonomy" id="1567552"/>
    <lineage>
        <taxon>Eukaryota</taxon>
        <taxon>Fungi</taxon>
        <taxon>Dikarya</taxon>
        <taxon>Ascomycota</taxon>
        <taxon>Pezizomycotina</taxon>
        <taxon>Sordariomycetes</taxon>
        <taxon>Hypocreomycetidae</taxon>
        <taxon>Hypocreales</taxon>
        <taxon>Hypocreaceae</taxon>
        <taxon>Trichoderma</taxon>
    </lineage>
</organism>
<protein>
    <recommendedName>
        <fullName evidence="4">Fasciclin domain family protein</fullName>
    </recommendedName>
</protein>